<accession>A0ABP8TUT7</accession>
<keyword evidence="2" id="KW-1185">Reference proteome</keyword>
<proteinExistence type="predicted"/>
<dbReference type="RefSeq" id="WP_345363093.1">
    <property type="nucleotide sequence ID" value="NZ_BAABHJ010000027.1"/>
</dbReference>
<evidence type="ECO:0008006" key="3">
    <source>
        <dbReference type="Google" id="ProtNLM"/>
    </source>
</evidence>
<comment type="caution">
    <text evidence="1">The sequence shown here is derived from an EMBL/GenBank/DDBJ whole genome shotgun (WGS) entry which is preliminary data.</text>
</comment>
<dbReference type="EMBL" id="BAABHJ010000027">
    <property type="protein sequence ID" value="GAA4614744.1"/>
    <property type="molecule type" value="Genomic_DNA"/>
</dbReference>
<evidence type="ECO:0000313" key="2">
    <source>
        <dbReference type="Proteomes" id="UP001500212"/>
    </source>
</evidence>
<dbReference type="Gene3D" id="3.40.630.30">
    <property type="match status" value="1"/>
</dbReference>
<gene>
    <name evidence="1" type="ORF">GCM10023195_64520</name>
</gene>
<organism evidence="1 2">
    <name type="scientific">Actinoallomurus liliacearum</name>
    <dbReference type="NCBI Taxonomy" id="1080073"/>
    <lineage>
        <taxon>Bacteria</taxon>
        <taxon>Bacillati</taxon>
        <taxon>Actinomycetota</taxon>
        <taxon>Actinomycetes</taxon>
        <taxon>Streptosporangiales</taxon>
        <taxon>Thermomonosporaceae</taxon>
        <taxon>Actinoallomurus</taxon>
    </lineage>
</organism>
<sequence>MSPWATVISAAGADAPRIAYVGAPYGIIKVHQMLEQRREALGAVTSARVRGGANRTALLRGGWLPDADLVAVAGSSAQVRMLPRRSALVLPFRLHVMAYTGDGEDGWRSRISKSERRWSNRLHELGSWALEVAEDSASFDYFYDRMHVPTMQARHGERARSESRDTARECLFRHGVLAFVTHRRKRVAGMVCRWEPAERLLIIRMVGVLDGLREHYENGALRTADHLLLEWAGRMGVQHVDFGGTEPFLSQGIFRLKRKLGSRAIMARNHFGSLRLWWHARRDTPAVRDFLVANPVVELVDDHRLRAVYFHDEGRPPRLDLARTREGMDGYRTLDLDEFFSHRSQPLRASSESADE</sequence>
<dbReference type="InterPro" id="IPR016181">
    <property type="entry name" value="Acyl_CoA_acyltransferase"/>
</dbReference>
<protein>
    <recommendedName>
        <fullName evidence="3">BioF2-like acetyltransferase domain-containing protein</fullName>
    </recommendedName>
</protein>
<evidence type="ECO:0000313" key="1">
    <source>
        <dbReference type="EMBL" id="GAA4614744.1"/>
    </source>
</evidence>
<dbReference type="SUPFAM" id="SSF55729">
    <property type="entry name" value="Acyl-CoA N-acyltransferases (Nat)"/>
    <property type="match status" value="1"/>
</dbReference>
<dbReference type="Proteomes" id="UP001500212">
    <property type="component" value="Unassembled WGS sequence"/>
</dbReference>
<reference evidence="2" key="1">
    <citation type="journal article" date="2019" name="Int. J. Syst. Evol. Microbiol.">
        <title>The Global Catalogue of Microorganisms (GCM) 10K type strain sequencing project: providing services to taxonomists for standard genome sequencing and annotation.</title>
        <authorList>
            <consortium name="The Broad Institute Genomics Platform"/>
            <consortium name="The Broad Institute Genome Sequencing Center for Infectious Disease"/>
            <person name="Wu L."/>
            <person name="Ma J."/>
        </authorList>
    </citation>
    <scope>NUCLEOTIDE SEQUENCE [LARGE SCALE GENOMIC DNA]</scope>
    <source>
        <strain evidence="2">JCM 17938</strain>
    </source>
</reference>
<name>A0ABP8TUT7_9ACTN</name>